<feature type="transmembrane region" description="Helical" evidence="1">
    <location>
        <begin position="135"/>
        <end position="154"/>
    </location>
</feature>
<feature type="transmembrane region" description="Helical" evidence="1">
    <location>
        <begin position="38"/>
        <end position="58"/>
    </location>
</feature>
<feature type="transmembrane region" description="Helical" evidence="1">
    <location>
        <begin position="96"/>
        <end position="115"/>
    </location>
</feature>
<feature type="transmembrane region" description="Helical" evidence="1">
    <location>
        <begin position="12"/>
        <end position="32"/>
    </location>
</feature>
<sequence length="340" mass="36378">VRIVRHSDSRGLGWGLFSLTLAVPITLVLTGVIWNTAIVISLALFLQLGTGAIWWMRLRPQDSHSIVGICGGGIAFGTLAASLSAHGLRATAISNWGWTLPTVVTGFTLFVSSNLRNTIVDCFQNRLRLRRPDMAGLGLAVVVGAVPLILFWHLTPLTWSGWHRYPTSVLFHEALSHGVHAFGINDSVFAAGATLRYHWLSHVWVGSLSTWSGAESFVVLTRLTPVATLFGSICVAWSWARRLSDVPLVPPLAAVLVGGAGFVGVLHFFFGNHLFAASPSQLFSTLWLLAFSFLLLETIRGGMPITTSSVVLLVMSFGLACGKATNAVVVTGGIAAVILA</sequence>
<keyword evidence="1" id="KW-0812">Transmembrane</keyword>
<protein>
    <recommendedName>
        <fullName evidence="3">Glycosyltransferase RgtA/B/C/D-like domain-containing protein</fullName>
    </recommendedName>
</protein>
<evidence type="ECO:0000313" key="2">
    <source>
        <dbReference type="EMBL" id="SVC46889.1"/>
    </source>
</evidence>
<feature type="transmembrane region" description="Helical" evidence="1">
    <location>
        <begin position="217"/>
        <end position="240"/>
    </location>
</feature>
<feature type="non-terminal residue" evidence="2">
    <location>
        <position position="340"/>
    </location>
</feature>
<dbReference type="EMBL" id="UINC01092904">
    <property type="protein sequence ID" value="SVC46889.1"/>
    <property type="molecule type" value="Genomic_DNA"/>
</dbReference>
<keyword evidence="1" id="KW-0472">Membrane</keyword>
<keyword evidence="1" id="KW-1133">Transmembrane helix</keyword>
<name>A0A382MDC8_9ZZZZ</name>
<dbReference type="AlphaFoldDB" id="A0A382MDC8"/>
<feature type="transmembrane region" description="Helical" evidence="1">
    <location>
        <begin position="282"/>
        <end position="299"/>
    </location>
</feature>
<accession>A0A382MDC8</accession>
<evidence type="ECO:0000256" key="1">
    <source>
        <dbReference type="SAM" id="Phobius"/>
    </source>
</evidence>
<feature type="transmembrane region" description="Helical" evidence="1">
    <location>
        <begin position="311"/>
        <end position="339"/>
    </location>
</feature>
<reference evidence="2" key="1">
    <citation type="submission" date="2018-05" db="EMBL/GenBank/DDBJ databases">
        <authorList>
            <person name="Lanie J.A."/>
            <person name="Ng W.-L."/>
            <person name="Kazmierczak K.M."/>
            <person name="Andrzejewski T.M."/>
            <person name="Davidsen T.M."/>
            <person name="Wayne K.J."/>
            <person name="Tettelin H."/>
            <person name="Glass J.I."/>
            <person name="Rusch D."/>
            <person name="Podicherti R."/>
            <person name="Tsui H.-C.T."/>
            <person name="Winkler M.E."/>
        </authorList>
    </citation>
    <scope>NUCLEOTIDE SEQUENCE</scope>
</reference>
<feature type="transmembrane region" description="Helical" evidence="1">
    <location>
        <begin position="65"/>
        <end position="84"/>
    </location>
</feature>
<gene>
    <name evidence="2" type="ORF">METZ01_LOCUS299743</name>
</gene>
<feature type="non-terminal residue" evidence="2">
    <location>
        <position position="1"/>
    </location>
</feature>
<organism evidence="2">
    <name type="scientific">marine metagenome</name>
    <dbReference type="NCBI Taxonomy" id="408172"/>
    <lineage>
        <taxon>unclassified sequences</taxon>
        <taxon>metagenomes</taxon>
        <taxon>ecological metagenomes</taxon>
    </lineage>
</organism>
<feature type="transmembrane region" description="Helical" evidence="1">
    <location>
        <begin position="252"/>
        <end position="270"/>
    </location>
</feature>
<evidence type="ECO:0008006" key="3">
    <source>
        <dbReference type="Google" id="ProtNLM"/>
    </source>
</evidence>
<proteinExistence type="predicted"/>